<evidence type="ECO:0000313" key="2">
    <source>
        <dbReference type="Proteomes" id="UP000006729"/>
    </source>
</evidence>
<gene>
    <name evidence="1" type="ORF">POPTR_001G149001v4</name>
</gene>
<keyword evidence="2" id="KW-1185">Reference proteome</keyword>
<sequence>MFLITSARKVPGDLIEDLLCGNPNRYCYNVGIFTCFLIFCVIKTEKVVVKWYYFSEGASESLNHLLFHCCRCLEIGALQALGILS</sequence>
<dbReference type="EMBL" id="CM009290">
    <property type="protein sequence ID" value="KAI9401657.1"/>
    <property type="molecule type" value="Genomic_DNA"/>
</dbReference>
<organism evidence="1 2">
    <name type="scientific">Populus trichocarpa</name>
    <name type="common">Western balsam poplar</name>
    <name type="synonym">Populus balsamifera subsp. trichocarpa</name>
    <dbReference type="NCBI Taxonomy" id="3694"/>
    <lineage>
        <taxon>Eukaryota</taxon>
        <taxon>Viridiplantae</taxon>
        <taxon>Streptophyta</taxon>
        <taxon>Embryophyta</taxon>
        <taxon>Tracheophyta</taxon>
        <taxon>Spermatophyta</taxon>
        <taxon>Magnoliopsida</taxon>
        <taxon>eudicotyledons</taxon>
        <taxon>Gunneridae</taxon>
        <taxon>Pentapetalae</taxon>
        <taxon>rosids</taxon>
        <taxon>fabids</taxon>
        <taxon>Malpighiales</taxon>
        <taxon>Salicaceae</taxon>
        <taxon>Saliceae</taxon>
        <taxon>Populus</taxon>
    </lineage>
</organism>
<comment type="caution">
    <text evidence="1">The sequence shown here is derived from an EMBL/GenBank/DDBJ whole genome shotgun (WGS) entry which is preliminary data.</text>
</comment>
<protein>
    <submittedName>
        <fullName evidence="1">Uncharacterized protein</fullName>
    </submittedName>
</protein>
<dbReference type="Proteomes" id="UP000006729">
    <property type="component" value="Chromosome 1"/>
</dbReference>
<proteinExistence type="predicted"/>
<accession>A0ACC0TJA5</accession>
<evidence type="ECO:0000313" key="1">
    <source>
        <dbReference type="EMBL" id="KAI9401657.1"/>
    </source>
</evidence>
<name>A0ACC0TJA5_POPTR</name>
<reference evidence="1 2" key="1">
    <citation type="journal article" date="2006" name="Science">
        <title>The genome of black cottonwood, Populus trichocarpa (Torr. &amp; Gray).</title>
        <authorList>
            <person name="Tuskan G.A."/>
            <person name="Difazio S."/>
            <person name="Jansson S."/>
            <person name="Bohlmann J."/>
            <person name="Grigoriev I."/>
            <person name="Hellsten U."/>
            <person name="Putnam N."/>
            <person name="Ralph S."/>
            <person name="Rombauts S."/>
            <person name="Salamov A."/>
            <person name="Schein J."/>
            <person name="Sterck L."/>
            <person name="Aerts A."/>
            <person name="Bhalerao R.R."/>
            <person name="Bhalerao R.P."/>
            <person name="Blaudez D."/>
            <person name="Boerjan W."/>
            <person name="Brun A."/>
            <person name="Brunner A."/>
            <person name="Busov V."/>
            <person name="Campbell M."/>
            <person name="Carlson J."/>
            <person name="Chalot M."/>
            <person name="Chapman J."/>
            <person name="Chen G.L."/>
            <person name="Cooper D."/>
            <person name="Coutinho P.M."/>
            <person name="Couturier J."/>
            <person name="Covert S."/>
            <person name="Cronk Q."/>
            <person name="Cunningham R."/>
            <person name="Davis J."/>
            <person name="Degroeve S."/>
            <person name="Dejardin A."/>
            <person name="Depamphilis C."/>
            <person name="Detter J."/>
            <person name="Dirks B."/>
            <person name="Dubchak I."/>
            <person name="Duplessis S."/>
            <person name="Ehlting J."/>
            <person name="Ellis B."/>
            <person name="Gendler K."/>
            <person name="Goodstein D."/>
            <person name="Gribskov M."/>
            <person name="Grimwood J."/>
            <person name="Groover A."/>
            <person name="Gunter L."/>
            <person name="Hamberger B."/>
            <person name="Heinze B."/>
            <person name="Helariutta Y."/>
            <person name="Henrissat B."/>
            <person name="Holligan D."/>
            <person name="Holt R."/>
            <person name="Huang W."/>
            <person name="Islam-Faridi N."/>
            <person name="Jones S."/>
            <person name="Jones-Rhoades M."/>
            <person name="Jorgensen R."/>
            <person name="Joshi C."/>
            <person name="Kangasjarvi J."/>
            <person name="Karlsson J."/>
            <person name="Kelleher C."/>
            <person name="Kirkpatrick R."/>
            <person name="Kirst M."/>
            <person name="Kohler A."/>
            <person name="Kalluri U."/>
            <person name="Larimer F."/>
            <person name="Leebens-Mack J."/>
            <person name="Leple J.C."/>
            <person name="Locascio P."/>
            <person name="Lou Y."/>
            <person name="Lucas S."/>
            <person name="Martin F."/>
            <person name="Montanini B."/>
            <person name="Napoli C."/>
            <person name="Nelson D.R."/>
            <person name="Nelson C."/>
            <person name="Nieminen K."/>
            <person name="Nilsson O."/>
            <person name="Pereda V."/>
            <person name="Peter G."/>
            <person name="Philippe R."/>
            <person name="Pilate G."/>
            <person name="Poliakov A."/>
            <person name="Razumovskaya J."/>
            <person name="Richardson P."/>
            <person name="Rinaldi C."/>
            <person name="Ritland K."/>
            <person name="Rouze P."/>
            <person name="Ryaboy D."/>
            <person name="Schmutz J."/>
            <person name="Schrader J."/>
            <person name="Segerman B."/>
            <person name="Shin H."/>
            <person name="Siddiqui A."/>
            <person name="Sterky F."/>
            <person name="Terry A."/>
            <person name="Tsai C.J."/>
            <person name="Uberbacher E."/>
            <person name="Unneberg P."/>
            <person name="Vahala J."/>
            <person name="Wall K."/>
            <person name="Wessler S."/>
            <person name="Yang G."/>
            <person name="Yin T."/>
            <person name="Douglas C."/>
            <person name="Marra M."/>
            <person name="Sandberg G."/>
            <person name="Van de Peer Y."/>
            <person name="Rokhsar D."/>
        </authorList>
    </citation>
    <scope>NUCLEOTIDE SEQUENCE [LARGE SCALE GENOMIC DNA]</scope>
    <source>
        <strain evidence="2">cv. Nisqually</strain>
    </source>
</reference>